<feature type="transmembrane region" description="Helical" evidence="1">
    <location>
        <begin position="12"/>
        <end position="31"/>
    </location>
</feature>
<keyword evidence="1" id="KW-0472">Membrane</keyword>
<protein>
    <submittedName>
        <fullName evidence="2">Uncharacterized protein</fullName>
    </submittedName>
</protein>
<keyword evidence="1" id="KW-1133">Transmembrane helix</keyword>
<evidence type="ECO:0000313" key="3">
    <source>
        <dbReference type="Proteomes" id="UP000774326"/>
    </source>
</evidence>
<reference evidence="2" key="2">
    <citation type="submission" date="2021-01" db="EMBL/GenBank/DDBJ databases">
        <authorList>
            <person name="Schikora-Tamarit M.A."/>
        </authorList>
    </citation>
    <scope>NUCLEOTIDE SEQUENCE</scope>
    <source>
        <strain evidence="2">CBS2887</strain>
    </source>
</reference>
<keyword evidence="3" id="KW-1185">Reference proteome</keyword>
<organism evidence="2 3">
    <name type="scientific">Wickerhamomyces pijperi</name>
    <name type="common">Yeast</name>
    <name type="synonym">Pichia pijperi</name>
    <dbReference type="NCBI Taxonomy" id="599730"/>
    <lineage>
        <taxon>Eukaryota</taxon>
        <taxon>Fungi</taxon>
        <taxon>Dikarya</taxon>
        <taxon>Ascomycota</taxon>
        <taxon>Saccharomycotina</taxon>
        <taxon>Saccharomycetes</taxon>
        <taxon>Phaffomycetales</taxon>
        <taxon>Wickerhamomycetaceae</taxon>
        <taxon>Wickerhamomyces</taxon>
    </lineage>
</organism>
<dbReference type="AlphaFoldDB" id="A0A9P8QB94"/>
<gene>
    <name evidence="2" type="ORF">WICPIJ_002738</name>
</gene>
<comment type="caution">
    <text evidence="2">The sequence shown here is derived from an EMBL/GenBank/DDBJ whole genome shotgun (WGS) entry which is preliminary data.</text>
</comment>
<evidence type="ECO:0000313" key="2">
    <source>
        <dbReference type="EMBL" id="KAH3686289.1"/>
    </source>
</evidence>
<proteinExistence type="predicted"/>
<keyword evidence="1" id="KW-0812">Transmembrane</keyword>
<dbReference type="EMBL" id="JAEUBG010001468">
    <property type="protein sequence ID" value="KAH3686289.1"/>
    <property type="molecule type" value="Genomic_DNA"/>
</dbReference>
<dbReference type="Proteomes" id="UP000774326">
    <property type="component" value="Unassembled WGS sequence"/>
</dbReference>
<evidence type="ECO:0000256" key="1">
    <source>
        <dbReference type="SAM" id="Phobius"/>
    </source>
</evidence>
<name>A0A9P8QB94_WICPI</name>
<sequence length="120" mass="13136">MDEEQAPQVIPPILILVFMIFLYVVDISLVSNPQSWMDSSMSAGAMLEVCSTLASSVIKETSTLLISGDFSSSDMMADVQAPQVIPWTDITVDGITNEWISCYYGPLAFCGYYFVDGLDS</sequence>
<reference evidence="2" key="1">
    <citation type="journal article" date="2021" name="Open Biol.">
        <title>Shared evolutionary footprints suggest mitochondrial oxidative damage underlies multiple complex I losses in fungi.</title>
        <authorList>
            <person name="Schikora-Tamarit M.A."/>
            <person name="Marcet-Houben M."/>
            <person name="Nosek J."/>
            <person name="Gabaldon T."/>
        </authorList>
    </citation>
    <scope>NUCLEOTIDE SEQUENCE</scope>
    <source>
        <strain evidence="2">CBS2887</strain>
    </source>
</reference>
<accession>A0A9P8QB94</accession>